<evidence type="ECO:0000313" key="1">
    <source>
        <dbReference type="EMBL" id="SDB96875.1"/>
    </source>
</evidence>
<dbReference type="Proteomes" id="UP000242662">
    <property type="component" value="Unassembled WGS sequence"/>
</dbReference>
<evidence type="ECO:0000313" key="2">
    <source>
        <dbReference type="Proteomes" id="UP000242662"/>
    </source>
</evidence>
<dbReference type="STRING" id="1464122.SAMN05421737_104144"/>
<accession>A0A1G6HSP0</accession>
<dbReference type="AlphaFoldDB" id="A0A1G6HSP0"/>
<organism evidence="1 2">
    <name type="scientific">Shouchella lonarensis</name>
    <dbReference type="NCBI Taxonomy" id="1464122"/>
    <lineage>
        <taxon>Bacteria</taxon>
        <taxon>Bacillati</taxon>
        <taxon>Bacillota</taxon>
        <taxon>Bacilli</taxon>
        <taxon>Bacillales</taxon>
        <taxon>Bacillaceae</taxon>
        <taxon>Shouchella</taxon>
    </lineage>
</organism>
<dbReference type="RefSeq" id="WP_090775265.1">
    <property type="nucleotide sequence ID" value="NZ_FMYM01000004.1"/>
</dbReference>
<proteinExistence type="predicted"/>
<protein>
    <recommendedName>
        <fullName evidence="3">rRNA biogenesis protein rrp5</fullName>
    </recommendedName>
</protein>
<reference evidence="2" key="1">
    <citation type="submission" date="2016-09" db="EMBL/GenBank/DDBJ databases">
        <authorList>
            <person name="Varghese N."/>
            <person name="Submissions S."/>
        </authorList>
    </citation>
    <scope>NUCLEOTIDE SEQUENCE [LARGE SCALE GENOMIC DNA]</scope>
    <source>
        <strain evidence="2">25nlg</strain>
    </source>
</reference>
<keyword evidence="2" id="KW-1185">Reference proteome</keyword>
<gene>
    <name evidence="1" type="ORF">SAMN05421737_104144</name>
</gene>
<evidence type="ECO:0008006" key="3">
    <source>
        <dbReference type="Google" id="ProtNLM"/>
    </source>
</evidence>
<dbReference type="EMBL" id="FMYM01000004">
    <property type="protein sequence ID" value="SDB96875.1"/>
    <property type="molecule type" value="Genomic_DNA"/>
</dbReference>
<name>A0A1G6HSP0_9BACI</name>
<sequence length="95" mass="10370">MKVTIEAPEIVNAIEKLVGELKKVSTPTVEETKEPATEPKQISLDDDIRPLLGQAVADGKKAKVKELLTAFDVKKASELSADQLESFYNKASTEL</sequence>